<evidence type="ECO:0000259" key="2">
    <source>
        <dbReference type="Pfam" id="PF20152"/>
    </source>
</evidence>
<dbReference type="AlphaFoldDB" id="A0A8I2YZE8"/>
<keyword evidence="1" id="KW-1133">Transmembrane helix</keyword>
<gene>
    <name evidence="3" type="ORF">JVT61DRAFT_11836</name>
</gene>
<name>A0A8I2YZE8_9AGAM</name>
<organism evidence="3 4">
    <name type="scientific">Boletus reticuloceps</name>
    <dbReference type="NCBI Taxonomy" id="495285"/>
    <lineage>
        <taxon>Eukaryota</taxon>
        <taxon>Fungi</taxon>
        <taxon>Dikarya</taxon>
        <taxon>Basidiomycota</taxon>
        <taxon>Agaricomycotina</taxon>
        <taxon>Agaricomycetes</taxon>
        <taxon>Agaricomycetidae</taxon>
        <taxon>Boletales</taxon>
        <taxon>Boletineae</taxon>
        <taxon>Boletaceae</taxon>
        <taxon>Boletoideae</taxon>
        <taxon>Boletus</taxon>
    </lineage>
</organism>
<dbReference type="OrthoDB" id="2663717at2759"/>
<evidence type="ECO:0000256" key="1">
    <source>
        <dbReference type="SAM" id="Phobius"/>
    </source>
</evidence>
<comment type="caution">
    <text evidence="3">The sequence shown here is derived from an EMBL/GenBank/DDBJ whole genome shotgun (WGS) entry which is preliminary data.</text>
</comment>
<reference evidence="3" key="1">
    <citation type="submission" date="2021-03" db="EMBL/GenBank/DDBJ databases">
        <title>Evolutionary innovations through gain and loss of genes in the ectomycorrhizal Boletales.</title>
        <authorList>
            <person name="Wu G."/>
            <person name="Miyauchi S."/>
            <person name="Morin E."/>
            <person name="Yang Z.-L."/>
            <person name="Xu J."/>
            <person name="Martin F.M."/>
        </authorList>
    </citation>
    <scope>NUCLEOTIDE SEQUENCE</scope>
    <source>
        <strain evidence="3">BR01</strain>
    </source>
</reference>
<feature type="transmembrane region" description="Helical" evidence="1">
    <location>
        <begin position="163"/>
        <end position="185"/>
    </location>
</feature>
<feature type="transmembrane region" description="Helical" evidence="1">
    <location>
        <begin position="20"/>
        <end position="44"/>
    </location>
</feature>
<evidence type="ECO:0000313" key="3">
    <source>
        <dbReference type="EMBL" id="KAG6379372.1"/>
    </source>
</evidence>
<keyword evidence="4" id="KW-1185">Reference proteome</keyword>
<proteinExistence type="predicted"/>
<feature type="transmembrane region" description="Helical" evidence="1">
    <location>
        <begin position="135"/>
        <end position="157"/>
    </location>
</feature>
<sequence length="234" mass="25823">MGAWLWESHKMNAGDEPMPIYATILFGVSGVCGAVILFLERCFFSYRVMKASRNHLLAFLFFLFCIFTFTPALGAASLFFTNPTADLTSQLSHSWIFPLVVISGLACDLAINIATAVYLRSQTQVADALGHVSRLLCWVAETSIVTSLFGLAAVIVYCVAKTNLAWLGLYIFMPGVFANAFLVALNARGHLCADIQHQRVFKIGEQLIDKRAKKPPVRIVISKQTEKQSEKSPV</sequence>
<feature type="transmembrane region" description="Helical" evidence="1">
    <location>
        <begin position="95"/>
        <end position="119"/>
    </location>
</feature>
<protein>
    <recommendedName>
        <fullName evidence="2">DUF6534 domain-containing protein</fullName>
    </recommendedName>
</protein>
<accession>A0A8I2YZE8</accession>
<dbReference type="InterPro" id="IPR045339">
    <property type="entry name" value="DUF6534"/>
</dbReference>
<keyword evidence="1" id="KW-0472">Membrane</keyword>
<dbReference type="Pfam" id="PF20152">
    <property type="entry name" value="DUF6534"/>
    <property type="match status" value="1"/>
</dbReference>
<keyword evidence="1" id="KW-0812">Transmembrane</keyword>
<dbReference type="EMBL" id="JAGFBS010000005">
    <property type="protein sequence ID" value="KAG6379372.1"/>
    <property type="molecule type" value="Genomic_DNA"/>
</dbReference>
<feature type="domain" description="DUF6534" evidence="2">
    <location>
        <begin position="105"/>
        <end position="190"/>
    </location>
</feature>
<evidence type="ECO:0000313" key="4">
    <source>
        <dbReference type="Proteomes" id="UP000683000"/>
    </source>
</evidence>
<feature type="transmembrane region" description="Helical" evidence="1">
    <location>
        <begin position="56"/>
        <end position="80"/>
    </location>
</feature>
<dbReference type="Proteomes" id="UP000683000">
    <property type="component" value="Unassembled WGS sequence"/>
</dbReference>